<dbReference type="Gramene" id="LPERR01G35530.5">
    <property type="protein sequence ID" value="LPERR01G35530.5"/>
    <property type="gene ID" value="LPERR01G35530"/>
</dbReference>
<name>A0A0D9V980_9ORYZ</name>
<proteinExistence type="predicted"/>
<keyword evidence="2" id="KW-1185">Reference proteome</keyword>
<accession>A0A0D9V980</accession>
<protein>
    <submittedName>
        <fullName evidence="1">Uncharacterized protein</fullName>
    </submittedName>
</protein>
<evidence type="ECO:0000313" key="2">
    <source>
        <dbReference type="Proteomes" id="UP000032180"/>
    </source>
</evidence>
<dbReference type="AlphaFoldDB" id="A0A0D9V980"/>
<evidence type="ECO:0000313" key="1">
    <source>
        <dbReference type="EnsemblPlants" id="LPERR01G35530.5"/>
    </source>
</evidence>
<reference evidence="1" key="3">
    <citation type="submission" date="2015-04" db="UniProtKB">
        <authorList>
            <consortium name="EnsemblPlants"/>
        </authorList>
    </citation>
    <scope>IDENTIFICATION</scope>
</reference>
<sequence length="88" mass="10156">MKNTVSQTQPHSPAKSECVFKIDNGALQMKRYLKHILAPAAPADCLQTRVRLHCNGQHRNVYTRFFQSGRLYQICPHYQISKQRSLIS</sequence>
<dbReference type="Proteomes" id="UP000032180">
    <property type="component" value="Chromosome 1"/>
</dbReference>
<reference evidence="1 2" key="1">
    <citation type="submission" date="2012-08" db="EMBL/GenBank/DDBJ databases">
        <title>Oryza genome evolution.</title>
        <authorList>
            <person name="Wing R.A."/>
        </authorList>
    </citation>
    <scope>NUCLEOTIDE SEQUENCE</scope>
</reference>
<dbReference type="EnsemblPlants" id="LPERR01G35530.5">
    <property type="protein sequence ID" value="LPERR01G35530.5"/>
    <property type="gene ID" value="LPERR01G35530"/>
</dbReference>
<organism evidence="1 2">
    <name type="scientific">Leersia perrieri</name>
    <dbReference type="NCBI Taxonomy" id="77586"/>
    <lineage>
        <taxon>Eukaryota</taxon>
        <taxon>Viridiplantae</taxon>
        <taxon>Streptophyta</taxon>
        <taxon>Embryophyta</taxon>
        <taxon>Tracheophyta</taxon>
        <taxon>Spermatophyta</taxon>
        <taxon>Magnoliopsida</taxon>
        <taxon>Liliopsida</taxon>
        <taxon>Poales</taxon>
        <taxon>Poaceae</taxon>
        <taxon>BOP clade</taxon>
        <taxon>Oryzoideae</taxon>
        <taxon>Oryzeae</taxon>
        <taxon>Oryzinae</taxon>
        <taxon>Leersia</taxon>
    </lineage>
</organism>
<reference evidence="2" key="2">
    <citation type="submission" date="2013-12" db="EMBL/GenBank/DDBJ databases">
        <authorList>
            <person name="Yu Y."/>
            <person name="Lee S."/>
            <person name="de Baynast K."/>
            <person name="Wissotski M."/>
            <person name="Liu L."/>
            <person name="Talag J."/>
            <person name="Goicoechea J."/>
            <person name="Angelova A."/>
            <person name="Jetty R."/>
            <person name="Kudrna D."/>
            <person name="Golser W."/>
            <person name="Rivera L."/>
            <person name="Zhang J."/>
            <person name="Wing R."/>
        </authorList>
    </citation>
    <scope>NUCLEOTIDE SEQUENCE</scope>
</reference>